<evidence type="ECO:0000313" key="1">
    <source>
        <dbReference type="EMBL" id="CAB4284884.1"/>
    </source>
</evidence>
<dbReference type="Proteomes" id="UP000507222">
    <property type="component" value="Unassembled WGS sequence"/>
</dbReference>
<reference evidence="1 2" key="1">
    <citation type="submission" date="2020-05" db="EMBL/GenBank/DDBJ databases">
        <authorList>
            <person name="Campoy J."/>
            <person name="Schneeberger K."/>
            <person name="Spophaly S."/>
        </authorList>
    </citation>
    <scope>NUCLEOTIDE SEQUENCE [LARGE SCALE GENOMIC DNA]</scope>
    <source>
        <strain evidence="1">PruArmRojPasFocal</strain>
    </source>
</reference>
<evidence type="ECO:0000313" key="2">
    <source>
        <dbReference type="Proteomes" id="UP000507222"/>
    </source>
</evidence>
<sequence length="72" mass="7587">MEGFMDSRDHPIKKFVTGQKGKVYSTGYCQGNALVINTVQVVIMIYGGGGPPVVASVTSCLDSKLIIGPTPN</sequence>
<dbReference type="AlphaFoldDB" id="A0A6J5VAP6"/>
<organism evidence="1 2">
    <name type="scientific">Prunus armeniaca</name>
    <name type="common">Apricot</name>
    <name type="synonym">Armeniaca vulgaris</name>
    <dbReference type="NCBI Taxonomy" id="36596"/>
    <lineage>
        <taxon>Eukaryota</taxon>
        <taxon>Viridiplantae</taxon>
        <taxon>Streptophyta</taxon>
        <taxon>Embryophyta</taxon>
        <taxon>Tracheophyta</taxon>
        <taxon>Spermatophyta</taxon>
        <taxon>Magnoliopsida</taxon>
        <taxon>eudicotyledons</taxon>
        <taxon>Gunneridae</taxon>
        <taxon>Pentapetalae</taxon>
        <taxon>rosids</taxon>
        <taxon>fabids</taxon>
        <taxon>Rosales</taxon>
        <taxon>Rosaceae</taxon>
        <taxon>Amygdaloideae</taxon>
        <taxon>Amygdaleae</taxon>
        <taxon>Prunus</taxon>
    </lineage>
</organism>
<dbReference type="EMBL" id="CAEKDK010000006">
    <property type="protein sequence ID" value="CAB4284884.1"/>
    <property type="molecule type" value="Genomic_DNA"/>
</dbReference>
<proteinExistence type="predicted"/>
<accession>A0A6J5VAP6</accession>
<name>A0A6J5VAP6_PRUAR</name>
<gene>
    <name evidence="1" type="ORF">CURHAP_LOCUS40532</name>
</gene>
<protein>
    <submittedName>
        <fullName evidence="1">Uncharacterized protein</fullName>
    </submittedName>
</protein>